<reference evidence="1 2" key="1">
    <citation type="journal article" date="2014" name="Genome Biol. Evol.">
        <title>Genome degeneration and adaptation in a nascent stage of symbiosis.</title>
        <authorList>
            <person name="Oakeson K.F."/>
            <person name="Gil R."/>
            <person name="Clayton A.L."/>
            <person name="Dunn D.M."/>
            <person name="von Niederhausern A.C."/>
            <person name="Hamil C."/>
            <person name="Aoyagi A."/>
            <person name="Duval B."/>
            <person name="Baca A."/>
            <person name="Silva F.J."/>
            <person name="Vallier A."/>
            <person name="Jackson D.G."/>
            <person name="Latorre A."/>
            <person name="Weiss R.B."/>
            <person name="Heddi A."/>
            <person name="Moya A."/>
            <person name="Dale C."/>
        </authorList>
    </citation>
    <scope>NUCLEOTIDE SEQUENCE [LARGE SCALE GENOMIC DNA]</scope>
    <source>
        <strain evidence="1 2">HS1</strain>
    </source>
</reference>
<sequence>MTITEPYDYHPGSLPLLVSIPHAGTRLTPAVEDGLSDAARPLPDTDWHIPLLYDFARQMGAHILQGTYSRMVIDLNRPPDDTPLYTTATTGLYPDTLFDGTPTFAPGKTPSAQERQRYLTDIWHPYHQRLQEVLSDIKARHGYALLFDAHSIASRIPRLFEGTLPSLNIGTNQGASCAPSLEEAVRNCCVAQPFSYVFNGRFKGGYITRAYGQPHAQQHAVQLELAQCNYMEETAPFDYAPTRAAQLQQTLRAMLSGIVAWGEQQG</sequence>
<dbReference type="Proteomes" id="UP000019028">
    <property type="component" value="Chromosome"/>
</dbReference>
<proteinExistence type="predicted"/>
<dbReference type="GO" id="GO:0016787">
    <property type="term" value="F:hydrolase activity"/>
    <property type="evidence" value="ECO:0007669"/>
    <property type="project" value="UniProtKB-KW"/>
</dbReference>
<protein>
    <submittedName>
        <fullName evidence="1">N-formylglutamate amidohydrolase</fullName>
    </submittedName>
</protein>
<dbReference type="InterPro" id="IPR010247">
    <property type="entry name" value="HutG_amidohyd"/>
</dbReference>
<evidence type="ECO:0000313" key="2">
    <source>
        <dbReference type="Proteomes" id="UP000019028"/>
    </source>
</evidence>
<name>W0HTX4_9GAMM</name>
<dbReference type="RefSeq" id="WP_025422351.1">
    <property type="nucleotide sequence ID" value="NZ_CP006569.1"/>
</dbReference>
<dbReference type="OrthoDB" id="8716700at2"/>
<dbReference type="AlphaFoldDB" id="W0HTX4"/>
<dbReference type="HOGENOM" id="CLU_069318_0_0_6"/>
<gene>
    <name evidence="1" type="ORF">Sant_2172</name>
</gene>
<keyword evidence="2" id="KW-1185">Reference proteome</keyword>
<dbReference type="Gene3D" id="3.40.630.40">
    <property type="entry name" value="Zn-dependent exopeptidases"/>
    <property type="match status" value="1"/>
</dbReference>
<dbReference type="NCBIfam" id="TIGR02017">
    <property type="entry name" value="hutG_amidohyd"/>
    <property type="match status" value="1"/>
</dbReference>
<keyword evidence="1" id="KW-0378">Hydrolase</keyword>
<dbReference type="EMBL" id="CP006569">
    <property type="protein sequence ID" value="AHF77219.1"/>
    <property type="molecule type" value="Genomic_DNA"/>
</dbReference>
<dbReference type="Pfam" id="PF05013">
    <property type="entry name" value="FGase"/>
    <property type="match status" value="1"/>
</dbReference>
<organism evidence="1 2">
    <name type="scientific">Sodalis praecaptivus</name>
    <dbReference type="NCBI Taxonomy" id="1239307"/>
    <lineage>
        <taxon>Bacteria</taxon>
        <taxon>Pseudomonadati</taxon>
        <taxon>Pseudomonadota</taxon>
        <taxon>Gammaproteobacteria</taxon>
        <taxon>Enterobacterales</taxon>
        <taxon>Bruguierivoracaceae</taxon>
        <taxon>Sodalis</taxon>
    </lineage>
</organism>
<dbReference type="PATRIC" id="fig|1239307.3.peg.2405"/>
<dbReference type="KEGG" id="sod:Sant_2172"/>
<dbReference type="InterPro" id="IPR007709">
    <property type="entry name" value="N-FG_amidohydro"/>
</dbReference>
<dbReference type="SUPFAM" id="SSF53187">
    <property type="entry name" value="Zn-dependent exopeptidases"/>
    <property type="match status" value="1"/>
</dbReference>
<evidence type="ECO:0000313" key="1">
    <source>
        <dbReference type="EMBL" id="AHF77219.1"/>
    </source>
</evidence>
<accession>W0HTX4</accession>